<dbReference type="EMBL" id="JAUHLI010000021">
    <property type="protein sequence ID" value="MEE2003076.1"/>
    <property type="molecule type" value="Genomic_DNA"/>
</dbReference>
<feature type="domain" description="CusB-like beta-barrel" evidence="2">
    <location>
        <begin position="210"/>
        <end position="279"/>
    </location>
</feature>
<sequence length="358" mass="39171">MMKQKLAVGRYGVLAIFLLVLLGWFASGELRNAKETVASFQHEAVPFLPQVETRLSQAAAMQPELVLQGQLRPFKQVHIQAQLQGSVEALQVDLGHRVDAGAPLLSISDDGRSERLQQTKALLRLREAELASARQLGASQFLSETELIRLESELASAKADHSHAARQLALTQPLAPFAGQISRRMVELGDFVQAGTGLFELVQTDRLRMQAQIPQQQVLQVQAGQQARLVLLDGRALQGEVHFVSPFADEATRSFLLEVWADNPNGWPVAGASATVHIELAATLAHRLSPALLQLNDEGRLAVSVVEQQQVVRYPVQLLQATPEAVWVTGLPEQVELIQTGAGFVRPGDTVQVQRMQP</sequence>
<evidence type="ECO:0000256" key="1">
    <source>
        <dbReference type="ARBA" id="ARBA00009477"/>
    </source>
</evidence>
<evidence type="ECO:0000313" key="5">
    <source>
        <dbReference type="Proteomes" id="UP001336314"/>
    </source>
</evidence>
<dbReference type="InterPro" id="IPR058792">
    <property type="entry name" value="Beta-barrel_RND_2"/>
</dbReference>
<gene>
    <name evidence="4" type="ORF">QWY20_16575</name>
</gene>
<dbReference type="Gene3D" id="2.40.50.100">
    <property type="match status" value="1"/>
</dbReference>
<name>A0ABU7J950_9GAMM</name>
<dbReference type="InterPro" id="IPR058647">
    <property type="entry name" value="BSH_CzcB-like"/>
</dbReference>
<proteinExistence type="inferred from homology"/>
<dbReference type="Pfam" id="PF25954">
    <property type="entry name" value="Beta-barrel_RND_2"/>
    <property type="match status" value="1"/>
</dbReference>
<accession>A0ABU7J950</accession>
<comment type="similarity">
    <text evidence="1">Belongs to the membrane fusion protein (MFP) (TC 8.A.1) family.</text>
</comment>
<dbReference type="PANTHER" id="PTHR30469:SF29">
    <property type="entry name" value="BLR2860 PROTEIN"/>
    <property type="match status" value="1"/>
</dbReference>
<dbReference type="NCBIfam" id="TIGR01730">
    <property type="entry name" value="RND_mfp"/>
    <property type="match status" value="1"/>
</dbReference>
<dbReference type="InterPro" id="IPR006143">
    <property type="entry name" value="RND_pump_MFP"/>
</dbReference>
<feature type="domain" description="CzcB-like barrel-sandwich hybrid" evidence="3">
    <location>
        <begin position="76"/>
        <end position="201"/>
    </location>
</feature>
<dbReference type="Gene3D" id="2.40.30.170">
    <property type="match status" value="1"/>
</dbReference>
<dbReference type="RefSeq" id="WP_330130123.1">
    <property type="nucleotide sequence ID" value="NZ_JAUHLI010000021.1"/>
</dbReference>
<keyword evidence="5" id="KW-1185">Reference proteome</keyword>
<dbReference type="Pfam" id="PF25973">
    <property type="entry name" value="BSH_CzcB"/>
    <property type="match status" value="1"/>
</dbReference>
<organism evidence="4 5">
    <name type="scientific">Alkalimonas cellulosilytica</name>
    <dbReference type="NCBI Taxonomy" id="3058395"/>
    <lineage>
        <taxon>Bacteria</taxon>
        <taxon>Pseudomonadati</taxon>
        <taxon>Pseudomonadota</taxon>
        <taxon>Gammaproteobacteria</taxon>
        <taxon>Alkalimonas</taxon>
    </lineage>
</organism>
<dbReference type="SUPFAM" id="SSF111369">
    <property type="entry name" value="HlyD-like secretion proteins"/>
    <property type="match status" value="1"/>
</dbReference>
<evidence type="ECO:0000259" key="2">
    <source>
        <dbReference type="Pfam" id="PF25954"/>
    </source>
</evidence>
<protein>
    <submittedName>
        <fullName evidence="4">Efflux RND transporter periplasmic adaptor subunit</fullName>
    </submittedName>
</protein>
<comment type="caution">
    <text evidence="4">The sequence shown here is derived from an EMBL/GenBank/DDBJ whole genome shotgun (WGS) entry which is preliminary data.</text>
</comment>
<evidence type="ECO:0000313" key="4">
    <source>
        <dbReference type="EMBL" id="MEE2003076.1"/>
    </source>
</evidence>
<dbReference type="Proteomes" id="UP001336314">
    <property type="component" value="Unassembled WGS sequence"/>
</dbReference>
<evidence type="ECO:0000259" key="3">
    <source>
        <dbReference type="Pfam" id="PF25973"/>
    </source>
</evidence>
<reference evidence="4 5" key="1">
    <citation type="submission" date="2023-07" db="EMBL/GenBank/DDBJ databases">
        <title>Alkalimonas sp., MEB108 novel, alkaliphilic bacterium isolated from Lonar Lake, India.</title>
        <authorList>
            <person name="Joshi A."/>
            <person name="Thite S."/>
        </authorList>
    </citation>
    <scope>NUCLEOTIDE SEQUENCE [LARGE SCALE GENOMIC DNA]</scope>
    <source>
        <strain evidence="4 5">MEB108</strain>
    </source>
</reference>
<dbReference type="PANTHER" id="PTHR30469">
    <property type="entry name" value="MULTIDRUG RESISTANCE PROTEIN MDTA"/>
    <property type="match status" value="1"/>
</dbReference>